<keyword evidence="2" id="KW-1185">Reference proteome</keyword>
<dbReference type="AlphaFoldDB" id="A0A074YXI5"/>
<gene>
    <name evidence="1" type="ORF">T265_11738</name>
</gene>
<dbReference type="EMBL" id="KL597191">
    <property type="protein sequence ID" value="KER19511.1"/>
    <property type="molecule type" value="Genomic_DNA"/>
</dbReference>
<evidence type="ECO:0000313" key="1">
    <source>
        <dbReference type="EMBL" id="KER19511.1"/>
    </source>
</evidence>
<evidence type="ECO:0000313" key="2">
    <source>
        <dbReference type="Proteomes" id="UP000054324"/>
    </source>
</evidence>
<dbReference type="GeneID" id="20325906"/>
<accession>A0A074YXI5</accession>
<protein>
    <submittedName>
        <fullName evidence="1">Uncharacterized protein</fullName>
    </submittedName>
</protein>
<dbReference type="KEGG" id="ovi:T265_11738"/>
<dbReference type="Proteomes" id="UP000054324">
    <property type="component" value="Unassembled WGS sequence"/>
</dbReference>
<name>A0A074YXI5_OPIVI</name>
<sequence>MEDSLPASNACGPTVRTDRPLTDAEYADDIDFLSTNGNAYGRAVDIVDLRSFVKHTQPACCMIKHPDFNERSSTLKFKIITRARYASQMSFRKFKLDSRGGKTGNYIRLDVRGIQSVVTVTSRDSSGYH</sequence>
<dbReference type="CTD" id="20325906"/>
<organism evidence="1 2">
    <name type="scientific">Opisthorchis viverrini</name>
    <name type="common">Southeast Asian liver fluke</name>
    <dbReference type="NCBI Taxonomy" id="6198"/>
    <lineage>
        <taxon>Eukaryota</taxon>
        <taxon>Metazoa</taxon>
        <taxon>Spiralia</taxon>
        <taxon>Lophotrochozoa</taxon>
        <taxon>Platyhelminthes</taxon>
        <taxon>Trematoda</taxon>
        <taxon>Digenea</taxon>
        <taxon>Opisthorchiida</taxon>
        <taxon>Opisthorchiata</taxon>
        <taxon>Opisthorchiidae</taxon>
        <taxon>Opisthorchis</taxon>
    </lineage>
</organism>
<reference evidence="1 2" key="1">
    <citation type="submission" date="2013-11" db="EMBL/GenBank/DDBJ databases">
        <title>Opisthorchis viverrini - life in the bile duct.</title>
        <authorList>
            <person name="Young N.D."/>
            <person name="Nagarajan N."/>
            <person name="Lin S.J."/>
            <person name="Korhonen P.K."/>
            <person name="Jex A.R."/>
            <person name="Hall R.S."/>
            <person name="Safavi-Hemami H."/>
            <person name="Kaewkong W."/>
            <person name="Bertrand D."/>
            <person name="Gao S."/>
            <person name="Seet Q."/>
            <person name="Wongkham S."/>
            <person name="Teh B.T."/>
            <person name="Wongkham C."/>
            <person name="Intapan P.M."/>
            <person name="Maleewong W."/>
            <person name="Yang X."/>
            <person name="Hu M."/>
            <person name="Wang Z."/>
            <person name="Hofmann A."/>
            <person name="Sternberg P.W."/>
            <person name="Tan P."/>
            <person name="Wang J."/>
            <person name="Gasser R.B."/>
        </authorList>
    </citation>
    <scope>NUCLEOTIDE SEQUENCE [LARGE SCALE GENOMIC DNA]</scope>
</reference>
<proteinExistence type="predicted"/>
<dbReference type="RefSeq" id="XP_009176743.1">
    <property type="nucleotide sequence ID" value="XM_009178479.1"/>
</dbReference>